<dbReference type="Proteomes" id="UP001142592">
    <property type="component" value="Unassembled WGS sequence"/>
</dbReference>
<sequence>MLRIGIAEDDIKIADLLKSALEENGYQISTVFNGIDALEQFANKQFHLLIIDIMMPGLNGIQLCKRLREIDSQTPILMLTALGTVDDKVTGLEAGADDYLVKPFHLKELLARVSALLRRQSPLVSISSHQLCFEDLVLDTHSKEVFRAGKNIELSAKEFILLELFLRNPNRLLSRQYIAEQAWDIHFDTGTNVIDVYINFLRKKIDKGFDRKLIHTKINMGYILK</sequence>
<dbReference type="Gene3D" id="3.40.50.2300">
    <property type="match status" value="1"/>
</dbReference>
<dbReference type="PANTHER" id="PTHR48111">
    <property type="entry name" value="REGULATOR OF RPOS"/>
    <property type="match status" value="1"/>
</dbReference>
<dbReference type="Gene3D" id="6.10.250.690">
    <property type="match status" value="1"/>
</dbReference>
<gene>
    <name evidence="10" type="ORF">OQZ29_16220</name>
</gene>
<evidence type="ECO:0000256" key="4">
    <source>
        <dbReference type="ARBA" id="ARBA00023125"/>
    </source>
</evidence>
<keyword evidence="4 7" id="KW-0238">DNA-binding</keyword>
<evidence type="ECO:0000256" key="5">
    <source>
        <dbReference type="ARBA" id="ARBA00023163"/>
    </source>
</evidence>
<dbReference type="EMBL" id="JAPJUH010000005">
    <property type="protein sequence ID" value="MCX3266306.1"/>
    <property type="molecule type" value="Genomic_DNA"/>
</dbReference>
<dbReference type="InterPro" id="IPR039420">
    <property type="entry name" value="WalR-like"/>
</dbReference>
<dbReference type="PROSITE" id="PS50110">
    <property type="entry name" value="RESPONSE_REGULATORY"/>
    <property type="match status" value="1"/>
</dbReference>
<dbReference type="RefSeq" id="WP_010601488.1">
    <property type="nucleotide sequence ID" value="NZ_JAPJUH010000005.1"/>
</dbReference>
<dbReference type="GO" id="GO:0005829">
    <property type="term" value="C:cytosol"/>
    <property type="evidence" value="ECO:0007669"/>
    <property type="project" value="TreeGrafter"/>
</dbReference>
<dbReference type="SUPFAM" id="SSF46894">
    <property type="entry name" value="C-terminal effector domain of the bipartite response regulators"/>
    <property type="match status" value="1"/>
</dbReference>
<dbReference type="Pfam" id="PF00486">
    <property type="entry name" value="Trans_reg_C"/>
    <property type="match status" value="1"/>
</dbReference>
<reference evidence="10" key="1">
    <citation type="submission" date="2022-11" db="EMBL/GenBank/DDBJ databases">
        <authorList>
            <person name="Graham C."/>
            <person name="Newman J.D."/>
        </authorList>
    </citation>
    <scope>NUCLEOTIDE SEQUENCE</scope>
    <source>
        <strain evidence="10">DSM 19486</strain>
    </source>
</reference>
<feature type="DNA-binding region" description="OmpR/PhoB-type" evidence="7">
    <location>
        <begin position="128"/>
        <end position="225"/>
    </location>
</feature>
<keyword evidence="1 6" id="KW-0597">Phosphoprotein</keyword>
<keyword evidence="2" id="KW-0902">Two-component regulatory system</keyword>
<dbReference type="GO" id="GO:0006355">
    <property type="term" value="P:regulation of DNA-templated transcription"/>
    <property type="evidence" value="ECO:0007669"/>
    <property type="project" value="InterPro"/>
</dbReference>
<dbReference type="GO" id="GO:0000976">
    <property type="term" value="F:transcription cis-regulatory region binding"/>
    <property type="evidence" value="ECO:0007669"/>
    <property type="project" value="TreeGrafter"/>
</dbReference>
<dbReference type="Pfam" id="PF00072">
    <property type="entry name" value="Response_reg"/>
    <property type="match status" value="1"/>
</dbReference>
<keyword evidence="5" id="KW-0804">Transcription</keyword>
<dbReference type="Gene3D" id="1.10.10.10">
    <property type="entry name" value="Winged helix-like DNA-binding domain superfamily/Winged helix DNA-binding domain"/>
    <property type="match status" value="1"/>
</dbReference>
<proteinExistence type="predicted"/>
<dbReference type="AlphaFoldDB" id="A0A9X3I9Y3"/>
<dbReference type="GO" id="GO:0032993">
    <property type="term" value="C:protein-DNA complex"/>
    <property type="evidence" value="ECO:0007669"/>
    <property type="project" value="TreeGrafter"/>
</dbReference>
<dbReference type="InterPro" id="IPR001867">
    <property type="entry name" value="OmpR/PhoB-type_DNA-bd"/>
</dbReference>
<evidence type="ECO:0000259" key="9">
    <source>
        <dbReference type="PROSITE" id="PS51755"/>
    </source>
</evidence>
<dbReference type="InterPro" id="IPR001789">
    <property type="entry name" value="Sig_transdc_resp-reg_receiver"/>
</dbReference>
<dbReference type="InterPro" id="IPR016032">
    <property type="entry name" value="Sig_transdc_resp-reg_C-effctor"/>
</dbReference>
<dbReference type="SMART" id="SM00448">
    <property type="entry name" value="REC"/>
    <property type="match status" value="1"/>
</dbReference>
<dbReference type="InterPro" id="IPR036388">
    <property type="entry name" value="WH-like_DNA-bd_sf"/>
</dbReference>
<dbReference type="CDD" id="cd17574">
    <property type="entry name" value="REC_OmpR"/>
    <property type="match status" value="1"/>
</dbReference>
<keyword evidence="11" id="KW-1185">Reference proteome</keyword>
<evidence type="ECO:0000256" key="1">
    <source>
        <dbReference type="ARBA" id="ARBA00022553"/>
    </source>
</evidence>
<dbReference type="FunFam" id="3.40.50.2300:FF:000001">
    <property type="entry name" value="DNA-binding response regulator PhoB"/>
    <property type="match status" value="1"/>
</dbReference>
<protein>
    <submittedName>
        <fullName evidence="10">Response regulator transcription factor</fullName>
    </submittedName>
</protein>
<evidence type="ECO:0000313" key="11">
    <source>
        <dbReference type="Proteomes" id="UP001142592"/>
    </source>
</evidence>
<dbReference type="SMART" id="SM00862">
    <property type="entry name" value="Trans_reg_C"/>
    <property type="match status" value="1"/>
</dbReference>
<feature type="domain" description="Response regulatory" evidence="8">
    <location>
        <begin position="3"/>
        <end position="117"/>
    </location>
</feature>
<comment type="caution">
    <text evidence="10">The sequence shown here is derived from an EMBL/GenBank/DDBJ whole genome shotgun (WGS) entry which is preliminary data.</text>
</comment>
<organism evidence="10 11">
    <name type="scientific">Pedobacter agri</name>
    <dbReference type="NCBI Taxonomy" id="454586"/>
    <lineage>
        <taxon>Bacteria</taxon>
        <taxon>Pseudomonadati</taxon>
        <taxon>Bacteroidota</taxon>
        <taxon>Sphingobacteriia</taxon>
        <taxon>Sphingobacteriales</taxon>
        <taxon>Sphingobacteriaceae</taxon>
        <taxon>Pedobacter</taxon>
    </lineage>
</organism>
<name>A0A9X3I9Y3_9SPHI</name>
<feature type="domain" description="OmpR/PhoB-type" evidence="9">
    <location>
        <begin position="128"/>
        <end position="225"/>
    </location>
</feature>
<accession>A0A9X3I9Y3</accession>
<evidence type="ECO:0000256" key="3">
    <source>
        <dbReference type="ARBA" id="ARBA00023015"/>
    </source>
</evidence>
<dbReference type="PANTHER" id="PTHR48111:SF22">
    <property type="entry name" value="REGULATOR OF RPOS"/>
    <property type="match status" value="1"/>
</dbReference>
<evidence type="ECO:0000256" key="7">
    <source>
        <dbReference type="PROSITE-ProRule" id="PRU01091"/>
    </source>
</evidence>
<evidence type="ECO:0000259" key="8">
    <source>
        <dbReference type="PROSITE" id="PS50110"/>
    </source>
</evidence>
<dbReference type="CDD" id="cd00383">
    <property type="entry name" value="trans_reg_C"/>
    <property type="match status" value="1"/>
</dbReference>
<evidence type="ECO:0000256" key="2">
    <source>
        <dbReference type="ARBA" id="ARBA00023012"/>
    </source>
</evidence>
<evidence type="ECO:0000313" key="10">
    <source>
        <dbReference type="EMBL" id="MCX3266306.1"/>
    </source>
</evidence>
<dbReference type="GO" id="GO:0000156">
    <property type="term" value="F:phosphorelay response regulator activity"/>
    <property type="evidence" value="ECO:0007669"/>
    <property type="project" value="TreeGrafter"/>
</dbReference>
<dbReference type="SUPFAM" id="SSF52172">
    <property type="entry name" value="CheY-like"/>
    <property type="match status" value="1"/>
</dbReference>
<dbReference type="PROSITE" id="PS51755">
    <property type="entry name" value="OMPR_PHOB"/>
    <property type="match status" value="1"/>
</dbReference>
<dbReference type="InterPro" id="IPR011006">
    <property type="entry name" value="CheY-like_superfamily"/>
</dbReference>
<dbReference type="FunFam" id="1.10.10.10:FF:000005">
    <property type="entry name" value="Two-component system response regulator"/>
    <property type="match status" value="1"/>
</dbReference>
<evidence type="ECO:0000256" key="6">
    <source>
        <dbReference type="PROSITE-ProRule" id="PRU00169"/>
    </source>
</evidence>
<feature type="modified residue" description="4-aspartylphosphate" evidence="6">
    <location>
        <position position="52"/>
    </location>
</feature>
<keyword evidence="3" id="KW-0805">Transcription regulation</keyword>